<name>A0A8X6G3D5_TRICU</name>
<dbReference type="GO" id="GO:0006887">
    <property type="term" value="P:exocytosis"/>
    <property type="evidence" value="ECO:0007669"/>
    <property type="project" value="UniProtKB-KW"/>
</dbReference>
<comment type="caution">
    <text evidence="8">The sequence shown here is derived from an EMBL/GenBank/DDBJ whole genome shotgun (WGS) entry which is preliminary data.</text>
</comment>
<dbReference type="SUPFAM" id="SSF74788">
    <property type="entry name" value="Cullin repeat-like"/>
    <property type="match status" value="1"/>
</dbReference>
<dbReference type="InterPro" id="IPR046364">
    <property type="entry name" value="Exo70_C"/>
</dbReference>
<comment type="function">
    <text evidence="5">Component of the exocyst complex involved in the docking of exocytic vesicles with fusion sites on the plasma membrane.</text>
</comment>
<evidence type="ECO:0000256" key="3">
    <source>
        <dbReference type="ARBA" id="ARBA00022483"/>
    </source>
</evidence>
<dbReference type="AlphaFoldDB" id="A0A8X6G3D5"/>
<dbReference type="GO" id="GO:0000145">
    <property type="term" value="C:exocyst"/>
    <property type="evidence" value="ECO:0007669"/>
    <property type="project" value="InterPro"/>
</dbReference>
<evidence type="ECO:0000256" key="6">
    <source>
        <dbReference type="SAM" id="MobiDB-lite"/>
    </source>
</evidence>
<reference evidence="8" key="1">
    <citation type="submission" date="2020-07" db="EMBL/GenBank/DDBJ databases">
        <title>Multicomponent nature underlies the extraordinary mechanical properties of spider dragline silk.</title>
        <authorList>
            <person name="Kono N."/>
            <person name="Nakamura H."/>
            <person name="Mori M."/>
            <person name="Yoshida Y."/>
            <person name="Ohtoshi R."/>
            <person name="Malay A.D."/>
            <person name="Moran D.A.P."/>
            <person name="Tomita M."/>
            <person name="Numata K."/>
            <person name="Arakawa K."/>
        </authorList>
    </citation>
    <scope>NUCLEOTIDE SEQUENCE</scope>
</reference>
<dbReference type="Pfam" id="PF03081">
    <property type="entry name" value="Exo70_C"/>
    <property type="match status" value="1"/>
</dbReference>
<dbReference type="InterPro" id="IPR004140">
    <property type="entry name" value="Exo70"/>
</dbReference>
<evidence type="ECO:0000256" key="2">
    <source>
        <dbReference type="ARBA" id="ARBA00022448"/>
    </source>
</evidence>
<dbReference type="PANTHER" id="PTHR12542">
    <property type="entry name" value="EXOCYST COMPLEX PROTEIN EXO70"/>
    <property type="match status" value="1"/>
</dbReference>
<sequence>MSAVVTIRMEDPGLKLEKETNSLNLLREKMEKCSTLSKDMCSILTSFDEHLMKLEQTILPVYLETGNLQRRQENIDKILDRLDYVIQYYNVPKEVESKIRDGPSGCLQSYLECLKKIQSSIDFFQKNNQDCQELVELSTLFDDGAESLQSEFRNLLYRYSKPIPAITILDMLGMDDEMPTEEEKLSVEQLPDHVLQDLVKISQWLQSNNSEDYINVYSSIRSNVLTRSIQNLKDHLKNSSGSSNTLTVQNSPQMGSRRSIAKESTPRKPPKKIQQMFVRKATAVIAKYSPTVESAMLGHRFQSSLLPETKDEVIENDVMSFMTSVSGLLKLMQSELNLMHGVIPNKNKKVVFERVVTQAMENLVSEGELIVSKVKKSVSRHEFSAALNLFPILRHLMAIKADFEKLFQGCSSTLYDKLRGFVITVQATISKTLEEFIESIKNDPDTKMPKDGTVHQLTSNAIMLLEQLQDYQDILSSVLALQDSSFAASKDKGKLAFAQYITRVLSALTTTLNNKSNYYSDGFLCAIFRLNNLHYILKALQRTGLIEIVKLHASDVEKNLNLQIRDQKRVYSQSWSRVLHYVMEVDKPISQQRAVSNTSQLPTSMKLRDKDKQNIKDKFAGFNKEMEEITRTQKAYAVPDVELRESLKRDNKEFIIPKYTMFYEKYIDAGFTKNTDKYIKYTPQDISNTIDTFFDAAA</sequence>
<organism evidence="8 9">
    <name type="scientific">Trichonephila clavata</name>
    <name type="common">Joro spider</name>
    <name type="synonym">Nephila clavata</name>
    <dbReference type="NCBI Taxonomy" id="2740835"/>
    <lineage>
        <taxon>Eukaryota</taxon>
        <taxon>Metazoa</taxon>
        <taxon>Ecdysozoa</taxon>
        <taxon>Arthropoda</taxon>
        <taxon>Chelicerata</taxon>
        <taxon>Arachnida</taxon>
        <taxon>Araneae</taxon>
        <taxon>Araneomorphae</taxon>
        <taxon>Entelegynae</taxon>
        <taxon>Araneoidea</taxon>
        <taxon>Nephilidae</taxon>
        <taxon>Trichonephila</taxon>
    </lineage>
</organism>
<dbReference type="GO" id="GO:0015031">
    <property type="term" value="P:protein transport"/>
    <property type="evidence" value="ECO:0007669"/>
    <property type="project" value="UniProtKB-KW"/>
</dbReference>
<evidence type="ECO:0000256" key="4">
    <source>
        <dbReference type="ARBA" id="ARBA00026169"/>
    </source>
</evidence>
<evidence type="ECO:0000256" key="5">
    <source>
        <dbReference type="RuleBase" id="RU365026"/>
    </source>
</evidence>
<evidence type="ECO:0000259" key="7">
    <source>
        <dbReference type="Pfam" id="PF03081"/>
    </source>
</evidence>
<dbReference type="OrthoDB" id="1922221at2759"/>
<keyword evidence="5" id="KW-0653">Protein transport</keyword>
<dbReference type="Gene3D" id="1.20.1280.170">
    <property type="entry name" value="Exocyst complex component Exo70"/>
    <property type="match status" value="2"/>
</dbReference>
<keyword evidence="3 5" id="KW-0268">Exocytosis</keyword>
<dbReference type="EMBL" id="BMAO01004618">
    <property type="protein sequence ID" value="GFQ95830.1"/>
    <property type="molecule type" value="Genomic_DNA"/>
</dbReference>
<protein>
    <recommendedName>
        <fullName evidence="4 5">Exocyst complex component 7</fullName>
    </recommendedName>
    <alternativeName>
        <fullName evidence="5">Exocyst complex component Exo70</fullName>
    </alternativeName>
</protein>
<keyword evidence="2 5" id="KW-0813">Transport</keyword>
<feature type="domain" description="Exocyst complex subunit Exo70 C-terminal" evidence="7">
    <location>
        <begin position="326"/>
        <end position="691"/>
    </location>
</feature>
<dbReference type="InterPro" id="IPR016159">
    <property type="entry name" value="Cullin_repeat-like_dom_sf"/>
</dbReference>
<comment type="similarity">
    <text evidence="1 5">Belongs to the EXO70 family.</text>
</comment>
<gene>
    <name evidence="8" type="primary">Exoc7</name>
    <name evidence="8" type="ORF">TNCT_624781</name>
</gene>
<evidence type="ECO:0000256" key="1">
    <source>
        <dbReference type="ARBA" id="ARBA00006756"/>
    </source>
</evidence>
<dbReference type="Pfam" id="PF20669">
    <property type="entry name" value="Exo70_N"/>
    <property type="match status" value="1"/>
</dbReference>
<feature type="compositionally biased region" description="Polar residues" evidence="6">
    <location>
        <begin position="238"/>
        <end position="256"/>
    </location>
</feature>
<dbReference type="PANTHER" id="PTHR12542:SF41">
    <property type="entry name" value="EXOCYST COMPLEX COMPONENT 7"/>
    <property type="match status" value="1"/>
</dbReference>
<proteinExistence type="inferred from homology"/>
<dbReference type="Proteomes" id="UP000887116">
    <property type="component" value="Unassembled WGS sequence"/>
</dbReference>
<feature type="region of interest" description="Disordered" evidence="6">
    <location>
        <begin position="235"/>
        <end position="270"/>
    </location>
</feature>
<dbReference type="GO" id="GO:0005546">
    <property type="term" value="F:phosphatidylinositol-4,5-bisphosphate binding"/>
    <property type="evidence" value="ECO:0007669"/>
    <property type="project" value="InterPro"/>
</dbReference>
<evidence type="ECO:0000313" key="8">
    <source>
        <dbReference type="EMBL" id="GFQ95830.1"/>
    </source>
</evidence>
<evidence type="ECO:0000313" key="9">
    <source>
        <dbReference type="Proteomes" id="UP000887116"/>
    </source>
</evidence>
<keyword evidence="9" id="KW-1185">Reference proteome</keyword>
<accession>A0A8X6G3D5</accession>